<evidence type="ECO:0000313" key="3">
    <source>
        <dbReference type="Proteomes" id="UP001183619"/>
    </source>
</evidence>
<dbReference type="RefSeq" id="WP_277105080.1">
    <property type="nucleotide sequence ID" value="NZ_BAAAJS010000021.1"/>
</dbReference>
<dbReference type="Proteomes" id="UP001183619">
    <property type="component" value="Unassembled WGS sequence"/>
</dbReference>
<reference evidence="2 3" key="1">
    <citation type="submission" date="2023-07" db="EMBL/GenBank/DDBJ databases">
        <title>Sequencing the genomes of 1000 actinobacteria strains.</title>
        <authorList>
            <person name="Klenk H.-P."/>
        </authorList>
    </citation>
    <scope>NUCLEOTIDE SEQUENCE [LARGE SCALE GENOMIC DNA]</scope>
    <source>
        <strain evidence="2 3">DSM 44508</strain>
    </source>
</reference>
<keyword evidence="1" id="KW-0812">Transmembrane</keyword>
<proteinExistence type="predicted"/>
<keyword evidence="1" id="KW-0472">Membrane</keyword>
<keyword evidence="1" id="KW-1133">Transmembrane helix</keyword>
<sequence length="62" mass="7008">MDQFTQFLTTIPFWLQAPIVFVVVVPLCAVLAVVWLRAIDFLGAFVLRQSAKLEALKDTVEE</sequence>
<protein>
    <submittedName>
        <fullName evidence="2">Uncharacterized protein</fullName>
    </submittedName>
</protein>
<keyword evidence="3" id="KW-1185">Reference proteome</keyword>
<gene>
    <name evidence="2" type="ORF">J2S37_000030</name>
</gene>
<feature type="transmembrane region" description="Helical" evidence="1">
    <location>
        <begin position="20"/>
        <end position="47"/>
    </location>
</feature>
<name>A0ABU2B4F4_9CORY</name>
<comment type="caution">
    <text evidence="2">The sequence shown here is derived from an EMBL/GenBank/DDBJ whole genome shotgun (WGS) entry which is preliminary data.</text>
</comment>
<evidence type="ECO:0000256" key="1">
    <source>
        <dbReference type="SAM" id="Phobius"/>
    </source>
</evidence>
<organism evidence="2 3">
    <name type="scientific">Corynebacterium felinum</name>
    <dbReference type="NCBI Taxonomy" id="131318"/>
    <lineage>
        <taxon>Bacteria</taxon>
        <taxon>Bacillati</taxon>
        <taxon>Actinomycetota</taxon>
        <taxon>Actinomycetes</taxon>
        <taxon>Mycobacteriales</taxon>
        <taxon>Corynebacteriaceae</taxon>
        <taxon>Corynebacterium</taxon>
    </lineage>
</organism>
<accession>A0ABU2B4F4</accession>
<evidence type="ECO:0000313" key="2">
    <source>
        <dbReference type="EMBL" id="MDR7353492.1"/>
    </source>
</evidence>
<dbReference type="EMBL" id="JAVDYF010000001">
    <property type="protein sequence ID" value="MDR7353492.1"/>
    <property type="molecule type" value="Genomic_DNA"/>
</dbReference>